<proteinExistence type="predicted"/>
<comment type="caution">
    <text evidence="3">The sequence shown here is derived from an EMBL/GenBank/DDBJ whole genome shotgun (WGS) entry which is preliminary data.</text>
</comment>
<feature type="region of interest" description="Disordered" evidence="1">
    <location>
        <begin position="425"/>
        <end position="449"/>
    </location>
</feature>
<dbReference type="SUPFAM" id="SSF50370">
    <property type="entry name" value="Ricin B-like lectins"/>
    <property type="match status" value="2"/>
</dbReference>
<dbReference type="PROSITE" id="PS50231">
    <property type="entry name" value="RICIN_B_LECTIN"/>
    <property type="match status" value="1"/>
</dbReference>
<dbReference type="OrthoDB" id="445176at2759"/>
<accession>A0A812MNT8</accession>
<dbReference type="CDD" id="cd00161">
    <property type="entry name" value="beta-trefoil_Ricin-like"/>
    <property type="match status" value="2"/>
</dbReference>
<gene>
    <name evidence="3" type="ORF">SNAT2548_LOCUS14679</name>
</gene>
<evidence type="ECO:0000259" key="2">
    <source>
        <dbReference type="SMART" id="SM00458"/>
    </source>
</evidence>
<feature type="domain" description="Ricin B lectin" evidence="2">
    <location>
        <begin position="77"/>
        <end position="195"/>
    </location>
</feature>
<dbReference type="InterPro" id="IPR000772">
    <property type="entry name" value="Ricin_B_lectin"/>
</dbReference>
<reference evidence="3" key="1">
    <citation type="submission" date="2021-02" db="EMBL/GenBank/DDBJ databases">
        <authorList>
            <person name="Dougan E. K."/>
            <person name="Rhodes N."/>
            <person name="Thang M."/>
            <person name="Chan C."/>
        </authorList>
    </citation>
    <scope>NUCLEOTIDE SEQUENCE</scope>
</reference>
<dbReference type="EMBL" id="CAJNDS010001746">
    <property type="protein sequence ID" value="CAE7276621.1"/>
    <property type="molecule type" value="Genomic_DNA"/>
</dbReference>
<keyword evidence="4" id="KW-1185">Reference proteome</keyword>
<dbReference type="Pfam" id="PF00652">
    <property type="entry name" value="Ricin_B_lectin"/>
    <property type="match status" value="1"/>
</dbReference>
<evidence type="ECO:0000313" key="3">
    <source>
        <dbReference type="EMBL" id="CAE7276621.1"/>
    </source>
</evidence>
<dbReference type="AlphaFoldDB" id="A0A812MNT8"/>
<dbReference type="Gene3D" id="2.80.10.50">
    <property type="match status" value="1"/>
</dbReference>
<protein>
    <recommendedName>
        <fullName evidence="2">Ricin B lectin domain-containing protein</fullName>
    </recommendedName>
</protein>
<evidence type="ECO:0000313" key="4">
    <source>
        <dbReference type="Proteomes" id="UP000604046"/>
    </source>
</evidence>
<dbReference type="SMART" id="SM00458">
    <property type="entry name" value="RICIN"/>
    <property type="match status" value="1"/>
</dbReference>
<dbReference type="Proteomes" id="UP000604046">
    <property type="component" value="Unassembled WGS sequence"/>
</dbReference>
<sequence length="462" mass="51701">MRTGPTTLRSFQLDADCGQHVVTSIKLSHNSELGMSATCTAASTYGDPISHTIPVPGAVTITSVSEGTCMSINRIIPWRLVEQHSSGCMDDSGNAARNVYVHKCHNGNNQLWYMLGGNIFTLRDHKCLDYSMDGSDNVYMHECHDGANQKWYFDEDKKAIRSEHDHRCLDMSLNPWGNLYVHDCHFKTNQQFVREEMSSKAFTMGLHLDCTDADSQQITVEPVGSHSKFRLRRHPHTLPKEWTYDSTKKIIKKSGANKCLEAQGRGRVEEVGCSERIEQQWTMSHGLPGLVDAPMQCPGDQVISYVRKTHAQLEYKCSHVSSLGMCTPHYSTQVETKSPELEQIKALRQLGAFCPPGEGLKSFESEASDKGAWIRFKYECCQISRVPVSIYPLMTGAEKRDFDPGMAQAWEGVYCPSASSNGRLDFSQRRSFKPGQSASGTLKYDKNDGEWCLSGKDCAHSD</sequence>
<dbReference type="InterPro" id="IPR035992">
    <property type="entry name" value="Ricin_B-like_lectins"/>
</dbReference>
<evidence type="ECO:0000256" key="1">
    <source>
        <dbReference type="SAM" id="MobiDB-lite"/>
    </source>
</evidence>
<name>A0A812MNT8_9DINO</name>
<feature type="non-terminal residue" evidence="3">
    <location>
        <position position="462"/>
    </location>
</feature>
<organism evidence="3 4">
    <name type="scientific">Symbiodinium natans</name>
    <dbReference type="NCBI Taxonomy" id="878477"/>
    <lineage>
        <taxon>Eukaryota</taxon>
        <taxon>Sar</taxon>
        <taxon>Alveolata</taxon>
        <taxon>Dinophyceae</taxon>
        <taxon>Suessiales</taxon>
        <taxon>Symbiodiniaceae</taxon>
        <taxon>Symbiodinium</taxon>
    </lineage>
</organism>